<feature type="domain" description="Thiopeptide-type bacteriocin biosynthesis" evidence="1">
    <location>
        <begin position="5"/>
        <end position="289"/>
    </location>
</feature>
<dbReference type="Pfam" id="PF14028">
    <property type="entry name" value="Lant_dehydr_C"/>
    <property type="match status" value="1"/>
</dbReference>
<organism evidence="2 3">
    <name type="scientific">Pedobacter steynii</name>
    <dbReference type="NCBI Taxonomy" id="430522"/>
    <lineage>
        <taxon>Bacteria</taxon>
        <taxon>Pseudomonadati</taxon>
        <taxon>Bacteroidota</taxon>
        <taxon>Sphingobacteriia</taxon>
        <taxon>Sphingobacteriales</taxon>
        <taxon>Sphingobacteriaceae</taxon>
        <taxon>Pedobacter</taxon>
    </lineage>
</organism>
<sequence length="295" mass="34150">MKSKWFAIHIYYPGNLDLMLQQLIHPFINRFFKNESDGAYFFIRYWENGSHIRLRMKVDPEKQEMLSAEISNSVNAFFSQYPGPMLHTGPETASESPGHELTYTSYEPEINRYGNQQSMPWAEAHFCSSSVFILDWINSRKDGSSVLVQALSIHLMLLAASQWMFPRLLRLCDLFIDGWLPRLYDPAKDPALEKGLWLKQFESAFDRAKSQILPASQHFWESLTGDTAPEKVSRFLQENLKIMKNYSAAGFEEAKLNEIVNSMMHMNNNRLGISNYEEAYGVYCLRRALDYIANA</sequence>
<dbReference type="InterPro" id="IPR023809">
    <property type="entry name" value="Thiopep_bacteriocin_synth_dom"/>
</dbReference>
<keyword evidence="3" id="KW-1185">Reference proteome</keyword>
<name>A0A1G9SCU0_9SPHI</name>
<evidence type="ECO:0000313" key="3">
    <source>
        <dbReference type="Proteomes" id="UP000183200"/>
    </source>
</evidence>
<dbReference type="AlphaFoldDB" id="A0A1G9SCU0"/>
<dbReference type="OrthoDB" id="1273722at2"/>
<protein>
    <submittedName>
        <fullName evidence="2">Thiopeptide-type bacteriocin biosynthesis domain-containing protein</fullName>
    </submittedName>
</protein>
<proteinExistence type="predicted"/>
<evidence type="ECO:0000259" key="1">
    <source>
        <dbReference type="Pfam" id="PF14028"/>
    </source>
</evidence>
<dbReference type="RefSeq" id="WP_074606380.1">
    <property type="nucleotide sequence ID" value="NZ_FNGY01000003.1"/>
</dbReference>
<dbReference type="NCBIfam" id="TIGR03891">
    <property type="entry name" value="thiopep_ocin"/>
    <property type="match status" value="1"/>
</dbReference>
<evidence type="ECO:0000313" key="2">
    <source>
        <dbReference type="EMBL" id="SDM33259.1"/>
    </source>
</evidence>
<dbReference type="Proteomes" id="UP000183200">
    <property type="component" value="Unassembled WGS sequence"/>
</dbReference>
<gene>
    <name evidence="2" type="ORF">SAMN05421820_103553</name>
</gene>
<accession>A0A1G9SCU0</accession>
<reference evidence="3" key="1">
    <citation type="submission" date="2016-10" db="EMBL/GenBank/DDBJ databases">
        <authorList>
            <person name="Varghese N."/>
            <person name="Submissions S."/>
        </authorList>
    </citation>
    <scope>NUCLEOTIDE SEQUENCE [LARGE SCALE GENOMIC DNA]</scope>
    <source>
        <strain evidence="3">DSM 19110</strain>
    </source>
</reference>
<dbReference type="EMBL" id="FNGY01000003">
    <property type="protein sequence ID" value="SDM33259.1"/>
    <property type="molecule type" value="Genomic_DNA"/>
</dbReference>